<dbReference type="Proteomes" id="UP001183420">
    <property type="component" value="Unassembled WGS sequence"/>
</dbReference>
<feature type="transmembrane region" description="Helical" evidence="1">
    <location>
        <begin position="135"/>
        <end position="158"/>
    </location>
</feature>
<evidence type="ECO:0000313" key="2">
    <source>
        <dbReference type="EMBL" id="MDT0319349.1"/>
    </source>
</evidence>
<dbReference type="EMBL" id="JAVREM010000013">
    <property type="protein sequence ID" value="MDT0319349.1"/>
    <property type="molecule type" value="Genomic_DNA"/>
</dbReference>
<keyword evidence="1" id="KW-0472">Membrane</keyword>
<comment type="caution">
    <text evidence="2">The sequence shown here is derived from an EMBL/GenBank/DDBJ whole genome shotgun (WGS) entry which is preliminary data.</text>
</comment>
<protein>
    <submittedName>
        <fullName evidence="2">Uncharacterized protein</fullName>
    </submittedName>
</protein>
<accession>A0ABU2LP40</accession>
<dbReference type="RefSeq" id="WP_311598607.1">
    <property type="nucleotide sequence ID" value="NZ_JAVREM010000013.1"/>
</dbReference>
<evidence type="ECO:0000256" key="1">
    <source>
        <dbReference type="SAM" id="Phobius"/>
    </source>
</evidence>
<name>A0ABU2LP40_9ACTN</name>
<reference evidence="3" key="1">
    <citation type="submission" date="2023-07" db="EMBL/GenBank/DDBJ databases">
        <title>30 novel species of actinomycetes from the DSMZ collection.</title>
        <authorList>
            <person name="Nouioui I."/>
        </authorList>
    </citation>
    <scope>NUCLEOTIDE SEQUENCE [LARGE SCALE GENOMIC DNA]</scope>
    <source>
        <strain evidence="3">DSM 44918</strain>
    </source>
</reference>
<feature type="transmembrane region" description="Helical" evidence="1">
    <location>
        <begin position="93"/>
        <end position="115"/>
    </location>
</feature>
<keyword evidence="1" id="KW-0812">Transmembrane</keyword>
<feature type="transmembrane region" description="Helical" evidence="1">
    <location>
        <begin position="46"/>
        <end position="72"/>
    </location>
</feature>
<keyword evidence="3" id="KW-1185">Reference proteome</keyword>
<gene>
    <name evidence="2" type="ORF">RNC47_13470</name>
</gene>
<keyword evidence="1" id="KW-1133">Transmembrane helix</keyword>
<proteinExistence type="predicted"/>
<sequence>MQPRWLPALAHVTALTPLPAGLWRVAGAFGVPLGFAEGSGLHPSEISPGFACYLIGLSVVSEGVALLTLGLVRPWGRVVPGRVPWLGGRRIPPLASFLPAITGATLLTLLSVRAVLTWNAADMMGGADAPQGTAYWVMTAVYTPMAFWGPLLAVVAVVSYRHRPSVNRLPAVTPAR</sequence>
<evidence type="ECO:0000313" key="3">
    <source>
        <dbReference type="Proteomes" id="UP001183420"/>
    </source>
</evidence>
<organism evidence="2 3">
    <name type="scientific">Streptomyces millisiae</name>
    <dbReference type="NCBI Taxonomy" id="3075542"/>
    <lineage>
        <taxon>Bacteria</taxon>
        <taxon>Bacillati</taxon>
        <taxon>Actinomycetota</taxon>
        <taxon>Actinomycetes</taxon>
        <taxon>Kitasatosporales</taxon>
        <taxon>Streptomycetaceae</taxon>
        <taxon>Streptomyces</taxon>
    </lineage>
</organism>